<dbReference type="HOGENOM" id="CLU_082324_2_1_6"/>
<sequence length="212" mass="23162">MSLRRLPVYLLLDCSSSMTGQPIEQVRQGLRALLDDLSTEPMAVETVYLSVITFNSTAQQVIPLTELMQFKEPQIQASGATALGAALQLLTDCLEKEVRKNTVNQKGDWKPLVFLMTDGMPTDAWETAADVLKQQKIANLIAFAAGPGAEVNNLKRTTDIVLKSDELSPGALKAFFQWMSQSILRTGKSVQIMAAESPVNLPPPPPQIQIVP</sequence>
<dbReference type="PIRSF" id="PIRSF020634">
    <property type="entry name" value="TerY_vWA"/>
    <property type="match status" value="1"/>
</dbReference>
<dbReference type="AlphaFoldDB" id="A0A090ACH1"/>
<organism evidence="2 3">
    <name type="scientific">Thioploca ingrica</name>
    <dbReference type="NCBI Taxonomy" id="40754"/>
    <lineage>
        <taxon>Bacteria</taxon>
        <taxon>Pseudomonadati</taxon>
        <taxon>Pseudomonadota</taxon>
        <taxon>Gammaproteobacteria</taxon>
        <taxon>Thiotrichales</taxon>
        <taxon>Thiotrichaceae</taxon>
        <taxon>Thioploca</taxon>
    </lineage>
</organism>
<evidence type="ECO:0000313" key="2">
    <source>
        <dbReference type="EMBL" id="BAP55423.1"/>
    </source>
</evidence>
<dbReference type="InterPro" id="IPR036465">
    <property type="entry name" value="vWFA_dom_sf"/>
</dbReference>
<dbReference type="SMART" id="SM00327">
    <property type="entry name" value="VWA"/>
    <property type="match status" value="1"/>
</dbReference>
<dbReference type="PROSITE" id="PS50234">
    <property type="entry name" value="VWFA"/>
    <property type="match status" value="1"/>
</dbReference>
<evidence type="ECO:0000259" key="1">
    <source>
        <dbReference type="PROSITE" id="PS50234"/>
    </source>
</evidence>
<gene>
    <name evidence="2" type="ORF">THII_1126</name>
</gene>
<feature type="domain" description="VWFA" evidence="1">
    <location>
        <begin position="7"/>
        <end position="193"/>
    </location>
</feature>
<proteinExistence type="predicted"/>
<keyword evidence="3" id="KW-1185">Reference proteome</keyword>
<reference evidence="2 3" key="1">
    <citation type="journal article" date="2014" name="ISME J.">
        <title>Ecophysiology of Thioploca ingrica as revealed by the complete genome sequence supplemented with proteomic evidence.</title>
        <authorList>
            <person name="Kojima H."/>
            <person name="Ogura Y."/>
            <person name="Yamamoto N."/>
            <person name="Togashi T."/>
            <person name="Mori H."/>
            <person name="Watanabe T."/>
            <person name="Nemoto F."/>
            <person name="Kurokawa K."/>
            <person name="Hayashi T."/>
            <person name="Fukui M."/>
        </authorList>
    </citation>
    <scope>NUCLEOTIDE SEQUENCE [LARGE SCALE GENOMIC DNA]</scope>
</reference>
<dbReference type="Gene3D" id="3.40.50.410">
    <property type="entry name" value="von Willebrand factor, type A domain"/>
    <property type="match status" value="1"/>
</dbReference>
<dbReference type="Pfam" id="PF00092">
    <property type="entry name" value="VWA"/>
    <property type="match status" value="1"/>
</dbReference>
<name>A0A090ACH1_9GAMM</name>
<dbReference type="STRING" id="40754.THII_1126"/>
<dbReference type="OrthoDB" id="9806395at2"/>
<protein>
    <submittedName>
        <fullName evidence="2">Tellurium resistance protein TerY</fullName>
    </submittedName>
</protein>
<dbReference type="SUPFAM" id="SSF53300">
    <property type="entry name" value="vWA-like"/>
    <property type="match status" value="1"/>
</dbReference>
<evidence type="ECO:0000313" key="3">
    <source>
        <dbReference type="Proteomes" id="UP000031623"/>
    </source>
</evidence>
<dbReference type="KEGG" id="tig:THII_1126"/>
<accession>A0A090ACH1</accession>
<dbReference type="EMBL" id="AP014633">
    <property type="protein sequence ID" value="BAP55423.1"/>
    <property type="molecule type" value="Genomic_DNA"/>
</dbReference>
<dbReference type="InterPro" id="IPR002035">
    <property type="entry name" value="VWF_A"/>
</dbReference>
<dbReference type="InterPro" id="IPR011392">
    <property type="entry name" value="Tellurite-R_TerY"/>
</dbReference>
<dbReference type="Proteomes" id="UP000031623">
    <property type="component" value="Chromosome"/>
</dbReference>